<protein>
    <submittedName>
        <fullName evidence="1">Uncharacterized protein</fullName>
    </submittedName>
</protein>
<evidence type="ECO:0000313" key="1">
    <source>
        <dbReference type="EMBL" id="PIC47839.1"/>
    </source>
</evidence>
<comment type="caution">
    <text evidence="1">The sequence shown here is derived from an EMBL/GenBank/DDBJ whole genome shotgun (WGS) entry which is preliminary data.</text>
</comment>
<proteinExistence type="predicted"/>
<sequence>MGAAVLLRRVPVLPRFKRLGKALLLCPGREGHSLLYSPGVFPGFAGRVRETFCFGFGHEEFFAFGQKEFLGFHD</sequence>
<dbReference type="Proteomes" id="UP000230233">
    <property type="component" value="Chromosome II"/>
</dbReference>
<keyword evidence="2" id="KW-1185">Reference proteome</keyword>
<gene>
    <name evidence="1" type="primary">Cnig_chr_II.g7044</name>
    <name evidence="1" type="ORF">B9Z55_007044</name>
</gene>
<dbReference type="EMBL" id="PDUG01000002">
    <property type="protein sequence ID" value="PIC47839.1"/>
    <property type="molecule type" value="Genomic_DNA"/>
</dbReference>
<organism evidence="1 2">
    <name type="scientific">Caenorhabditis nigoni</name>
    <dbReference type="NCBI Taxonomy" id="1611254"/>
    <lineage>
        <taxon>Eukaryota</taxon>
        <taxon>Metazoa</taxon>
        <taxon>Ecdysozoa</taxon>
        <taxon>Nematoda</taxon>
        <taxon>Chromadorea</taxon>
        <taxon>Rhabditida</taxon>
        <taxon>Rhabditina</taxon>
        <taxon>Rhabditomorpha</taxon>
        <taxon>Rhabditoidea</taxon>
        <taxon>Rhabditidae</taxon>
        <taxon>Peloderinae</taxon>
        <taxon>Caenorhabditis</taxon>
    </lineage>
</organism>
<evidence type="ECO:0000313" key="2">
    <source>
        <dbReference type="Proteomes" id="UP000230233"/>
    </source>
</evidence>
<reference evidence="2" key="1">
    <citation type="submission" date="2017-10" db="EMBL/GenBank/DDBJ databases">
        <title>Rapid genome shrinkage in a self-fertile nematode reveals novel sperm competition proteins.</title>
        <authorList>
            <person name="Yin D."/>
            <person name="Schwarz E.M."/>
            <person name="Thomas C.G."/>
            <person name="Felde R.L."/>
            <person name="Korf I.F."/>
            <person name="Cutter A.D."/>
            <person name="Schartner C.M."/>
            <person name="Ralston E.J."/>
            <person name="Meyer B.J."/>
            <person name="Haag E.S."/>
        </authorList>
    </citation>
    <scope>NUCLEOTIDE SEQUENCE [LARGE SCALE GENOMIC DNA]</scope>
    <source>
        <strain evidence="2">JU1422</strain>
    </source>
</reference>
<dbReference type="AlphaFoldDB" id="A0A2G5V7T7"/>
<name>A0A2G5V7T7_9PELO</name>
<accession>A0A2G5V7T7</accession>